<keyword evidence="4" id="KW-1185">Reference proteome</keyword>
<dbReference type="Gene3D" id="3.40.50.1820">
    <property type="entry name" value="alpha/beta hydrolase"/>
    <property type="match status" value="1"/>
</dbReference>
<evidence type="ECO:0000313" key="4">
    <source>
        <dbReference type="Proteomes" id="UP000663918"/>
    </source>
</evidence>
<keyword evidence="1 3" id="KW-0378">Hydrolase</keyword>
<reference evidence="3" key="1">
    <citation type="submission" date="2020-09" db="EMBL/GenBank/DDBJ databases">
        <title>Brevundimonas sp. LVF2 isolated from a puddle in Goettingen, Germany.</title>
        <authorList>
            <person name="Friedrich I."/>
            <person name="Klassen A."/>
            <person name="Hannes N."/>
            <person name="Schneider D."/>
            <person name="Hertel R."/>
            <person name="Daniel R."/>
        </authorList>
    </citation>
    <scope>NUCLEOTIDE SEQUENCE</scope>
    <source>
        <strain evidence="3">LVF2</strain>
    </source>
</reference>
<dbReference type="EMBL" id="CP062222">
    <property type="protein sequence ID" value="QTC93268.1"/>
    <property type="molecule type" value="Genomic_DNA"/>
</dbReference>
<name>A0A975C3N7_9CAUL</name>
<dbReference type="AlphaFoldDB" id="A0A975C3N7"/>
<dbReference type="PANTHER" id="PTHR48081:SF8">
    <property type="entry name" value="ALPHA_BETA HYDROLASE FOLD-3 DOMAIN-CONTAINING PROTEIN-RELATED"/>
    <property type="match status" value="1"/>
</dbReference>
<organism evidence="3 4">
    <name type="scientific">Brevundimonas goettingensis</name>
    <dbReference type="NCBI Taxonomy" id="2774190"/>
    <lineage>
        <taxon>Bacteria</taxon>
        <taxon>Pseudomonadati</taxon>
        <taxon>Pseudomonadota</taxon>
        <taxon>Alphaproteobacteria</taxon>
        <taxon>Caulobacterales</taxon>
        <taxon>Caulobacteraceae</taxon>
        <taxon>Brevundimonas</taxon>
    </lineage>
</organism>
<evidence type="ECO:0000313" key="3">
    <source>
        <dbReference type="EMBL" id="QTC93268.1"/>
    </source>
</evidence>
<protein>
    <submittedName>
        <fullName evidence="3">Alpha/beta hydrolase</fullName>
    </submittedName>
</protein>
<sequence length="358" mass="38000">MLATSVALAATLTACAPGRGMGMKPSAPPPSAMAPMGMTARPDADMQAVLDAQSALGAKPIETLTVEQARAQPSPADAVNRVKMIMGMSTAPDAGVTTVDLTYPTGGTTQPIRVYKPAGAMGANLPVVVYYHGGGWVIANLDVYDATPRSMAKNLNAIVVSVEYRKGPENRFPAFYEDANNAWKWVQENAASWGGDPKNIAIAGESAGGNLALNVAIAARDGGWTQPKAILAVYPIADANPQLPSKVENMASLPLRTPTLGWFGQYALRSPADQNDPRYNLVAADLRGLAPVTIVNAQIDPLRSDGETLMTALRRAGVPVERRVWDGSVHEFFSMADVVSDAREAQAWSFGRLRMALR</sequence>
<dbReference type="Proteomes" id="UP000663918">
    <property type="component" value="Chromosome"/>
</dbReference>
<gene>
    <name evidence="3" type="ORF">IFJ75_08605</name>
</gene>
<dbReference type="SUPFAM" id="SSF53474">
    <property type="entry name" value="alpha/beta-Hydrolases"/>
    <property type="match status" value="1"/>
</dbReference>
<dbReference type="KEGG" id="bgoe:IFJ75_08605"/>
<proteinExistence type="predicted"/>
<dbReference type="InterPro" id="IPR013094">
    <property type="entry name" value="AB_hydrolase_3"/>
</dbReference>
<accession>A0A975C3N7</accession>
<dbReference type="Pfam" id="PF07859">
    <property type="entry name" value="Abhydrolase_3"/>
    <property type="match status" value="1"/>
</dbReference>
<dbReference type="GO" id="GO:0016787">
    <property type="term" value="F:hydrolase activity"/>
    <property type="evidence" value="ECO:0007669"/>
    <property type="project" value="UniProtKB-KW"/>
</dbReference>
<feature type="domain" description="Alpha/beta hydrolase fold-3" evidence="2">
    <location>
        <begin position="128"/>
        <end position="333"/>
    </location>
</feature>
<dbReference type="InterPro" id="IPR050300">
    <property type="entry name" value="GDXG_lipolytic_enzyme"/>
</dbReference>
<evidence type="ECO:0000256" key="1">
    <source>
        <dbReference type="ARBA" id="ARBA00022801"/>
    </source>
</evidence>
<dbReference type="PANTHER" id="PTHR48081">
    <property type="entry name" value="AB HYDROLASE SUPERFAMILY PROTEIN C4A8.06C"/>
    <property type="match status" value="1"/>
</dbReference>
<dbReference type="InterPro" id="IPR029058">
    <property type="entry name" value="AB_hydrolase_fold"/>
</dbReference>
<evidence type="ECO:0000259" key="2">
    <source>
        <dbReference type="Pfam" id="PF07859"/>
    </source>
</evidence>